<dbReference type="GO" id="GO:0003729">
    <property type="term" value="F:mRNA binding"/>
    <property type="evidence" value="ECO:0007669"/>
    <property type="project" value="TreeGrafter"/>
</dbReference>
<dbReference type="Gene3D" id="1.25.40.180">
    <property type="match status" value="3"/>
</dbReference>
<evidence type="ECO:0000259" key="3">
    <source>
        <dbReference type="Pfam" id="PF09090"/>
    </source>
</evidence>
<dbReference type="InterPro" id="IPR015172">
    <property type="entry name" value="MIF4G-like_typ-1"/>
</dbReference>
<feature type="domain" description="MIF4G-like type 2" evidence="3">
    <location>
        <begin position="579"/>
        <end position="841"/>
    </location>
</feature>
<evidence type="ECO:0000259" key="2">
    <source>
        <dbReference type="Pfam" id="PF09088"/>
    </source>
</evidence>
<feature type="region of interest" description="Disordered" evidence="1">
    <location>
        <begin position="1"/>
        <end position="47"/>
    </location>
</feature>
<comment type="caution">
    <text evidence="4">The sequence shown here is derived from an EMBL/GenBank/DDBJ whole genome shotgun (WGS) entry which is preliminary data.</text>
</comment>
<dbReference type="GeneID" id="63832292"/>
<evidence type="ECO:0000313" key="4">
    <source>
        <dbReference type="EMBL" id="KAF3771260.1"/>
    </source>
</evidence>
<feature type="region of interest" description="Disordered" evidence="1">
    <location>
        <begin position="127"/>
        <end position="156"/>
    </location>
</feature>
<dbReference type="AlphaFoldDB" id="A0A9P5CWS8"/>
<dbReference type="PANTHER" id="PTHR12412">
    <property type="entry name" value="CAP BINDING PROTEIN"/>
    <property type="match status" value="1"/>
</dbReference>
<reference evidence="4" key="1">
    <citation type="journal article" date="2020" name="Phytopathology">
        <title>Genome sequence of the chestnut blight fungus Cryphonectria parasitica EP155: A fundamental resource for an archetypical invasive plant pathogen.</title>
        <authorList>
            <person name="Crouch J.A."/>
            <person name="Dawe A."/>
            <person name="Aerts A."/>
            <person name="Barry K."/>
            <person name="Churchill A.C.L."/>
            <person name="Grimwood J."/>
            <person name="Hillman B."/>
            <person name="Milgroom M.G."/>
            <person name="Pangilinan J."/>
            <person name="Smith M."/>
            <person name="Salamov A."/>
            <person name="Schmutz J."/>
            <person name="Yadav J."/>
            <person name="Grigoriev I.V."/>
            <person name="Nuss D."/>
        </authorList>
    </citation>
    <scope>NUCLEOTIDE SEQUENCE</scope>
    <source>
        <strain evidence="4">EP155</strain>
    </source>
</reference>
<dbReference type="EMBL" id="MU032344">
    <property type="protein sequence ID" value="KAF3771260.1"/>
    <property type="molecule type" value="Genomic_DNA"/>
</dbReference>
<dbReference type="InterPro" id="IPR015174">
    <property type="entry name" value="MIF4G-like_typ-2"/>
</dbReference>
<dbReference type="Pfam" id="PF09088">
    <property type="entry name" value="MIF4G_like"/>
    <property type="match status" value="1"/>
</dbReference>
<dbReference type="InterPro" id="IPR016024">
    <property type="entry name" value="ARM-type_fold"/>
</dbReference>
<dbReference type="GO" id="GO:0000184">
    <property type="term" value="P:nuclear-transcribed mRNA catabolic process, nonsense-mediated decay"/>
    <property type="evidence" value="ECO:0007669"/>
    <property type="project" value="TreeGrafter"/>
</dbReference>
<sequence length="862" mass="95601">MADHERRQGGGGGHNPRKRRYRDDEDHYNPQREHRGPHRRRNEPPAPVRLRKQLVDIADSPLRNTTEDIRSIANLLAENYDDLRLRETFVDLALQLVVEQPLKTPFVAAVVLVLNTLAHTPAAVAASQNGGDDAAAGGGGDAKMEDAGEQAKEPVSTSGVVDDLLAKATGQLAEKIKTGEWRTVKLYLKLLACLQSCLDGEGVFPILDALFDRAVELQTASSEDTIGTELVKIILLTIPYAIAAAPDKSEKSAVDLLDKTDVIASEPHALQTLIDPFFPEGDEKSPVVDFSFIGLLQKQLQSEANSGWKLACLPRPWKMPLEDVEQQEKLDNCPKHALPAIDFPEVLIAGSRPLFPEIYLSVYLNQDIASVPPVTDITSCLVRDTLLDTINILHFNRSITARRLIDIDNYFADGTFVSRATPFDQLRDVPAGRSTWKPEDVAVDAVFSQLFMLPNPEHKLVYYHSVLTEACRIAPAAIAPSLGRAIRFLYRSTGMLDLELNNRFIDWFSHHLSNFGFTWKWAEWSGDVSLPDLHPYKAFIVGSIDKEIRLSFANRIRKTLPDGYQPLVPPEKDQEEPPFKFEQDSVPFAQEGRELATLLKRKTPDEEKKKVVDDEIRTVIEKIHSQAIDQGLDPLVTSTDVFTTAVLYVGSKSLSHVLAAIERTKERLLDAGATSEPARAQIITAVMDFWSAHPGVAKQIIEKLLNYGIVNPVAVVQWALSGYAGRTKGEALARNYIYETVFSTVAKVTGRVRQVMLSGAAPVAGDVDMSSGETQEQEIKSMRNLFRILEDLLVAWATGSKDELMEDGSLNGPARDLRDKFVRRWGDRWLRVVRRRSAIEESFLLEAAKVASDGSANGATAA</sequence>
<proteinExistence type="predicted"/>
<name>A0A9P5CWS8_CRYP1</name>
<evidence type="ECO:0000313" key="5">
    <source>
        <dbReference type="Proteomes" id="UP000803844"/>
    </source>
</evidence>
<dbReference type="GO" id="GO:0005634">
    <property type="term" value="C:nucleus"/>
    <property type="evidence" value="ECO:0007669"/>
    <property type="project" value="TreeGrafter"/>
</dbReference>
<dbReference type="GO" id="GO:0005846">
    <property type="term" value="C:nuclear cap binding complex"/>
    <property type="evidence" value="ECO:0007669"/>
    <property type="project" value="InterPro"/>
</dbReference>
<dbReference type="FunFam" id="1.25.40.180:FF:000035">
    <property type="entry name" value="snRNA cap binding complex subunit (Gcr3)"/>
    <property type="match status" value="1"/>
</dbReference>
<keyword evidence="5" id="KW-1185">Reference proteome</keyword>
<feature type="compositionally biased region" description="Basic and acidic residues" evidence="1">
    <location>
        <begin position="142"/>
        <end position="152"/>
    </location>
</feature>
<dbReference type="GO" id="GO:0006406">
    <property type="term" value="P:mRNA export from nucleus"/>
    <property type="evidence" value="ECO:0007669"/>
    <property type="project" value="InterPro"/>
</dbReference>
<evidence type="ECO:0000256" key="1">
    <source>
        <dbReference type="SAM" id="MobiDB-lite"/>
    </source>
</evidence>
<dbReference type="Pfam" id="PF09090">
    <property type="entry name" value="MIF4G_like_2"/>
    <property type="match status" value="1"/>
</dbReference>
<dbReference type="PANTHER" id="PTHR12412:SF2">
    <property type="entry name" value="NUCLEAR CAP-BINDING PROTEIN SUBUNIT 1"/>
    <property type="match status" value="1"/>
</dbReference>
<dbReference type="RefSeq" id="XP_040782221.1">
    <property type="nucleotide sequence ID" value="XM_040915163.1"/>
</dbReference>
<protein>
    <recommendedName>
        <fullName evidence="6">Cap binding protein</fullName>
    </recommendedName>
</protein>
<organism evidence="4 5">
    <name type="scientific">Cryphonectria parasitica (strain ATCC 38755 / EP155)</name>
    <dbReference type="NCBI Taxonomy" id="660469"/>
    <lineage>
        <taxon>Eukaryota</taxon>
        <taxon>Fungi</taxon>
        <taxon>Dikarya</taxon>
        <taxon>Ascomycota</taxon>
        <taxon>Pezizomycotina</taxon>
        <taxon>Sordariomycetes</taxon>
        <taxon>Sordariomycetidae</taxon>
        <taxon>Diaporthales</taxon>
        <taxon>Cryphonectriaceae</taxon>
        <taxon>Cryphonectria-Endothia species complex</taxon>
        <taxon>Cryphonectria</taxon>
    </lineage>
</organism>
<feature type="compositionally biased region" description="Basic and acidic residues" evidence="1">
    <location>
        <begin position="21"/>
        <end position="34"/>
    </location>
</feature>
<feature type="domain" description="MIF4G-like type 1" evidence="2">
    <location>
        <begin position="372"/>
        <end position="562"/>
    </location>
</feature>
<dbReference type="InterPro" id="IPR027159">
    <property type="entry name" value="CBP80"/>
</dbReference>
<accession>A0A9P5CWS8</accession>
<evidence type="ECO:0008006" key="6">
    <source>
        <dbReference type="Google" id="ProtNLM"/>
    </source>
</evidence>
<gene>
    <name evidence="4" type="ORF">M406DRAFT_105700</name>
</gene>
<dbReference type="Proteomes" id="UP000803844">
    <property type="component" value="Unassembled WGS sequence"/>
</dbReference>
<dbReference type="SUPFAM" id="SSF48371">
    <property type="entry name" value="ARM repeat"/>
    <property type="match status" value="3"/>
</dbReference>
<dbReference type="OrthoDB" id="10252707at2759"/>
<dbReference type="GO" id="GO:0000339">
    <property type="term" value="F:RNA cap binding"/>
    <property type="evidence" value="ECO:0007669"/>
    <property type="project" value="InterPro"/>
</dbReference>